<dbReference type="EMBL" id="CP046640">
    <property type="protein sequence ID" value="QTL98514.1"/>
    <property type="molecule type" value="Genomic_DNA"/>
</dbReference>
<dbReference type="PRINTS" id="PR00411">
    <property type="entry name" value="PNDRDTASEI"/>
</dbReference>
<dbReference type="EC" id="1.4.1.13" evidence="2"/>
<dbReference type="PRINTS" id="PR00368">
    <property type="entry name" value="FADPNR"/>
</dbReference>
<dbReference type="InterPro" id="IPR006004">
    <property type="entry name" value="SudA-like"/>
</dbReference>
<dbReference type="SUPFAM" id="SSF51971">
    <property type="entry name" value="Nucleotide-binding domain"/>
    <property type="match status" value="1"/>
</dbReference>
<dbReference type="PROSITE" id="PS51379">
    <property type="entry name" value="4FE4S_FER_2"/>
    <property type="match status" value="1"/>
</dbReference>
<dbReference type="RefSeq" id="WP_230866934.1">
    <property type="nucleotide sequence ID" value="NZ_CP046640.1"/>
</dbReference>
<dbReference type="Pfam" id="PF14691">
    <property type="entry name" value="Fer4_20"/>
    <property type="match status" value="1"/>
</dbReference>
<dbReference type="InterPro" id="IPR036188">
    <property type="entry name" value="FAD/NAD-bd_sf"/>
</dbReference>
<keyword evidence="3" id="KW-1185">Reference proteome</keyword>
<dbReference type="InterPro" id="IPR017896">
    <property type="entry name" value="4Fe4S_Fe-S-bd"/>
</dbReference>
<name>A0A8A7KK79_9FIRM</name>
<evidence type="ECO:0000259" key="1">
    <source>
        <dbReference type="PROSITE" id="PS51379"/>
    </source>
</evidence>
<dbReference type="NCBIfam" id="TIGR01316">
    <property type="entry name" value="gltA"/>
    <property type="match status" value="1"/>
</dbReference>
<feature type="domain" description="4Fe-4S ferredoxin-type" evidence="1">
    <location>
        <begin position="31"/>
        <end position="63"/>
    </location>
</feature>
<dbReference type="InterPro" id="IPR028261">
    <property type="entry name" value="DPD_II"/>
</dbReference>
<dbReference type="Gene3D" id="3.50.50.60">
    <property type="entry name" value="FAD/NAD(P)-binding domain"/>
    <property type="match status" value="2"/>
</dbReference>
<dbReference type="GO" id="GO:0004355">
    <property type="term" value="F:glutamate synthase (NADPH) activity"/>
    <property type="evidence" value="ECO:0007669"/>
    <property type="project" value="UniProtKB-EC"/>
</dbReference>
<dbReference type="InterPro" id="IPR009051">
    <property type="entry name" value="Helical_ferredxn"/>
</dbReference>
<dbReference type="Pfam" id="PF07992">
    <property type="entry name" value="Pyr_redox_2"/>
    <property type="match status" value="1"/>
</dbReference>
<dbReference type="SUPFAM" id="SSF46548">
    <property type="entry name" value="alpha-helical ferredoxin"/>
    <property type="match status" value="1"/>
</dbReference>
<accession>A0A8A7KK79</accession>
<evidence type="ECO:0000313" key="2">
    <source>
        <dbReference type="EMBL" id="QTL98514.1"/>
    </source>
</evidence>
<dbReference type="PANTHER" id="PTHR42783:SF3">
    <property type="entry name" value="GLUTAMATE SYNTHASE [NADPH] SMALL CHAIN-RELATED"/>
    <property type="match status" value="1"/>
</dbReference>
<dbReference type="PANTHER" id="PTHR42783">
    <property type="entry name" value="GLUTAMATE SYNTHASE [NADPH] SMALL CHAIN"/>
    <property type="match status" value="1"/>
</dbReference>
<dbReference type="KEGG" id="ifn:GM661_11315"/>
<protein>
    <submittedName>
        <fullName evidence="2">NADPH-dependent glutamate synthase</fullName>
        <ecNumber evidence="2">1.4.1.13</ecNumber>
    </submittedName>
</protein>
<evidence type="ECO:0000313" key="3">
    <source>
        <dbReference type="Proteomes" id="UP000665020"/>
    </source>
</evidence>
<dbReference type="AlphaFoldDB" id="A0A8A7KK79"/>
<dbReference type="Gene3D" id="1.10.1060.10">
    <property type="entry name" value="Alpha-helical ferredoxin"/>
    <property type="match status" value="1"/>
</dbReference>
<proteinExistence type="predicted"/>
<dbReference type="Proteomes" id="UP000665020">
    <property type="component" value="Chromosome"/>
</dbReference>
<dbReference type="InterPro" id="IPR023753">
    <property type="entry name" value="FAD/NAD-binding_dom"/>
</dbReference>
<sequence>MALQKKKTEMRNQDPTERINNFKEVPYGYNKEEAINEAERCLQCPKSPCVNGCPVNVPIPDFIKALKKGKIEEANDIIKSKNNLPAICGRVCPQESQCEKVCVMGAKNEPVAIGRLERFVADSMLDKVNTSADAVADKVSKEKVAVIGAGPAGLTAAADLAKEGYQVTIFEALHDTGGVLRYGIPEFRLPKKILDKEVESVRALGVDIRVNVIVGKSVTIDELFAEDYQAIFIGTGAGLPRFMNIPGENLNGVYSANEFLTRVNLMKAYKYPDYRTPVKIGNRVAVIGAGNVAMDSARTARRLGADEVVIVYRRSEEEMPARDEEIEHAREEGVIFKLLNNPVKIDGQEGRVFSMECIKMELGDEDDSGRRRPVPIEGSNWTMEVDTVIVAIGQTPNPLLTSNTENLKTESWGGIMVDDRLATSREGVFAGGDIVTGAATVIQAMGAGKKAARSIIDYLTSKEWSGKN</sequence>
<dbReference type="GO" id="GO:0051536">
    <property type="term" value="F:iron-sulfur cluster binding"/>
    <property type="evidence" value="ECO:0007669"/>
    <property type="project" value="InterPro"/>
</dbReference>
<gene>
    <name evidence="2" type="primary">gltA</name>
    <name evidence="2" type="ORF">GM661_11315</name>
</gene>
<organism evidence="2 3">
    <name type="scientific">Iocasia fonsfrigidae</name>
    <dbReference type="NCBI Taxonomy" id="2682810"/>
    <lineage>
        <taxon>Bacteria</taxon>
        <taxon>Bacillati</taxon>
        <taxon>Bacillota</taxon>
        <taxon>Clostridia</taxon>
        <taxon>Halanaerobiales</taxon>
        <taxon>Halanaerobiaceae</taxon>
        <taxon>Iocasia</taxon>
    </lineage>
</organism>
<reference evidence="2" key="1">
    <citation type="submission" date="2019-12" db="EMBL/GenBank/DDBJ databases">
        <authorList>
            <person name="zhang j."/>
            <person name="sun C.M."/>
        </authorList>
    </citation>
    <scope>NUCLEOTIDE SEQUENCE</scope>
    <source>
        <strain evidence="2">NS-1</strain>
    </source>
</reference>
<keyword evidence="2" id="KW-0560">Oxidoreductase</keyword>